<organism evidence="1">
    <name type="scientific">bioreactor metagenome</name>
    <dbReference type="NCBI Taxonomy" id="1076179"/>
    <lineage>
        <taxon>unclassified sequences</taxon>
        <taxon>metagenomes</taxon>
        <taxon>ecological metagenomes</taxon>
    </lineage>
</organism>
<accession>A0A644X9W0</accession>
<protein>
    <submittedName>
        <fullName evidence="1">Uncharacterized protein</fullName>
    </submittedName>
</protein>
<name>A0A644X9W0_9ZZZZ</name>
<dbReference type="AlphaFoldDB" id="A0A644X9W0"/>
<comment type="caution">
    <text evidence="1">The sequence shown here is derived from an EMBL/GenBank/DDBJ whole genome shotgun (WGS) entry which is preliminary data.</text>
</comment>
<sequence>MGSLRPKEYFWSSTESNRNAIRSRSSRRCTWFFSSGGANYHLYGLSRFTIDDSQYVQNCRRNATYGVPCIGSSGSSPCFIHLWRPSGCDGCSSNRICHVGFCICSRSDGFGFSGTSGNSKSKYSIPSFFRWVPYFSRNTKN</sequence>
<reference evidence="1" key="1">
    <citation type="submission" date="2019-08" db="EMBL/GenBank/DDBJ databases">
        <authorList>
            <person name="Kucharzyk K."/>
            <person name="Murdoch R.W."/>
            <person name="Higgins S."/>
            <person name="Loffler F."/>
        </authorList>
    </citation>
    <scope>NUCLEOTIDE SEQUENCE</scope>
</reference>
<evidence type="ECO:0000313" key="1">
    <source>
        <dbReference type="EMBL" id="MPM12986.1"/>
    </source>
</evidence>
<dbReference type="EMBL" id="VSSQ01002049">
    <property type="protein sequence ID" value="MPM12986.1"/>
    <property type="molecule type" value="Genomic_DNA"/>
</dbReference>
<gene>
    <name evidence="1" type="ORF">SDC9_59341</name>
</gene>
<proteinExistence type="predicted"/>